<organism evidence="2 3">
    <name type="scientific">Thiocapsa roseopersicina</name>
    <dbReference type="NCBI Taxonomy" id="1058"/>
    <lineage>
        <taxon>Bacteria</taxon>
        <taxon>Pseudomonadati</taxon>
        <taxon>Pseudomonadota</taxon>
        <taxon>Gammaproteobacteria</taxon>
        <taxon>Chromatiales</taxon>
        <taxon>Chromatiaceae</taxon>
        <taxon>Thiocapsa</taxon>
    </lineage>
</organism>
<dbReference type="Proteomes" id="UP000198816">
    <property type="component" value="Unassembled WGS sequence"/>
</dbReference>
<evidence type="ECO:0000313" key="2">
    <source>
        <dbReference type="EMBL" id="SDW89932.1"/>
    </source>
</evidence>
<evidence type="ECO:0000256" key="1">
    <source>
        <dbReference type="SAM" id="SignalP"/>
    </source>
</evidence>
<keyword evidence="3" id="KW-1185">Reference proteome</keyword>
<keyword evidence="1" id="KW-0732">Signal</keyword>
<evidence type="ECO:0000313" key="3">
    <source>
        <dbReference type="Proteomes" id="UP000198816"/>
    </source>
</evidence>
<evidence type="ECO:0008006" key="4">
    <source>
        <dbReference type="Google" id="ProtNLM"/>
    </source>
</evidence>
<dbReference type="OrthoDB" id="5526466at2"/>
<dbReference type="Gene3D" id="2.60.120.1140">
    <property type="entry name" value="Protein of unknown function DUF192"/>
    <property type="match status" value="1"/>
</dbReference>
<dbReference type="Pfam" id="PF02643">
    <property type="entry name" value="DUF192"/>
    <property type="match status" value="1"/>
</dbReference>
<dbReference type="InterPro" id="IPR003795">
    <property type="entry name" value="DUF192"/>
</dbReference>
<dbReference type="PANTHER" id="PTHR37953:SF1">
    <property type="entry name" value="UPF0127 PROTEIN MJ1496"/>
    <property type="match status" value="1"/>
</dbReference>
<name>A0A1H2XAG8_THIRO</name>
<dbReference type="InterPro" id="IPR038695">
    <property type="entry name" value="Saro_0823-like_sf"/>
</dbReference>
<proteinExistence type="predicted"/>
<sequence length="163" mass="17488">MIARPSNLHLALPAAAAALWLSMTLALGDTPASEPQYLPISAKAEVGSETIVLEVARTPQERALGLMFRPALADDRGMLFPADPSRPIRMWMKNVPVALDLVFMYEGRVVALAEQVPPCLEASCPSYGPFKQAVDQVLELRAGRAAELGLSPGDPIRITDTAP</sequence>
<dbReference type="PANTHER" id="PTHR37953">
    <property type="entry name" value="UPF0127 PROTEIN MJ1496"/>
    <property type="match status" value="1"/>
</dbReference>
<reference evidence="3" key="1">
    <citation type="submission" date="2016-10" db="EMBL/GenBank/DDBJ databases">
        <authorList>
            <person name="Varghese N."/>
            <person name="Submissions S."/>
        </authorList>
    </citation>
    <scope>NUCLEOTIDE SEQUENCE [LARGE SCALE GENOMIC DNA]</scope>
    <source>
        <strain evidence="3">DSM 217</strain>
    </source>
</reference>
<protein>
    <recommendedName>
        <fullName evidence="4">DUF192 domain-containing protein</fullName>
    </recommendedName>
</protein>
<dbReference type="AlphaFoldDB" id="A0A1H2XAG8"/>
<accession>A0A1H2XAG8</accession>
<feature type="chain" id="PRO_5011558462" description="DUF192 domain-containing protein" evidence="1">
    <location>
        <begin position="29"/>
        <end position="163"/>
    </location>
</feature>
<gene>
    <name evidence="2" type="ORF">SAMN05421783_110110</name>
</gene>
<dbReference type="RefSeq" id="WP_093032207.1">
    <property type="nucleotide sequence ID" value="NZ_FNNZ01000010.1"/>
</dbReference>
<dbReference type="EMBL" id="FNNZ01000010">
    <property type="protein sequence ID" value="SDW89932.1"/>
    <property type="molecule type" value="Genomic_DNA"/>
</dbReference>
<feature type="signal peptide" evidence="1">
    <location>
        <begin position="1"/>
        <end position="28"/>
    </location>
</feature>